<keyword evidence="9" id="KW-1185">Reference proteome</keyword>
<dbReference type="GO" id="GO:0005634">
    <property type="term" value="C:nucleus"/>
    <property type="evidence" value="ECO:0007669"/>
    <property type="project" value="TreeGrafter"/>
</dbReference>
<keyword evidence="4" id="KW-0862">Zinc</keyword>
<dbReference type="PROSITE" id="PS00028">
    <property type="entry name" value="ZINC_FINGER_C2H2_1"/>
    <property type="match status" value="5"/>
</dbReference>
<keyword evidence="1" id="KW-0479">Metal-binding</keyword>
<feature type="domain" description="C2H2-type" evidence="7">
    <location>
        <begin position="383"/>
        <end position="411"/>
    </location>
</feature>
<dbReference type="AlphaFoldDB" id="A0A226DYV5"/>
<evidence type="ECO:0000256" key="4">
    <source>
        <dbReference type="ARBA" id="ARBA00022833"/>
    </source>
</evidence>
<dbReference type="Gene3D" id="3.30.160.60">
    <property type="entry name" value="Classic Zinc Finger"/>
    <property type="match status" value="4"/>
</dbReference>
<dbReference type="PROSITE" id="PS50157">
    <property type="entry name" value="ZINC_FINGER_C2H2_2"/>
    <property type="match status" value="6"/>
</dbReference>
<feature type="region of interest" description="Disordered" evidence="6">
    <location>
        <begin position="207"/>
        <end position="284"/>
    </location>
</feature>
<evidence type="ECO:0000313" key="9">
    <source>
        <dbReference type="Proteomes" id="UP000198287"/>
    </source>
</evidence>
<proteinExistence type="predicted"/>
<keyword evidence="3 5" id="KW-0863">Zinc-finger</keyword>
<evidence type="ECO:0000256" key="3">
    <source>
        <dbReference type="ARBA" id="ARBA00022771"/>
    </source>
</evidence>
<feature type="compositionally biased region" description="Acidic residues" evidence="6">
    <location>
        <begin position="209"/>
        <end position="243"/>
    </location>
</feature>
<feature type="domain" description="C2H2-type" evidence="7">
    <location>
        <begin position="460"/>
        <end position="488"/>
    </location>
</feature>
<dbReference type="GO" id="GO:0008270">
    <property type="term" value="F:zinc ion binding"/>
    <property type="evidence" value="ECO:0007669"/>
    <property type="project" value="UniProtKB-KW"/>
</dbReference>
<dbReference type="PANTHER" id="PTHR24408">
    <property type="entry name" value="ZINC FINGER PROTEIN"/>
    <property type="match status" value="1"/>
</dbReference>
<comment type="caution">
    <text evidence="8">The sequence shown here is derived from an EMBL/GenBank/DDBJ whole genome shotgun (WGS) entry which is preliminary data.</text>
</comment>
<feature type="domain" description="C2H2-type" evidence="7">
    <location>
        <begin position="355"/>
        <end position="382"/>
    </location>
</feature>
<feature type="compositionally biased region" description="Polar residues" evidence="6">
    <location>
        <begin position="253"/>
        <end position="265"/>
    </location>
</feature>
<dbReference type="PANTHER" id="PTHR24408:SF64">
    <property type="entry name" value="LINKING IMMUNITY AND METABOLISM-RELATED"/>
    <property type="match status" value="1"/>
</dbReference>
<dbReference type="EMBL" id="LNIX01000009">
    <property type="protein sequence ID" value="OXA50208.1"/>
    <property type="molecule type" value="Genomic_DNA"/>
</dbReference>
<dbReference type="SUPFAM" id="SSF57667">
    <property type="entry name" value="beta-beta-alpha zinc fingers"/>
    <property type="match status" value="2"/>
</dbReference>
<sequence>MYFTCEIHKKQFTTIEALKDHVAKVHLDEKPISSSSSPPKKVIKAVPLSFSKIIKRSTQPQKGSGKQALKIWLQQKQKGTIIAKDPPPPPPEETVIRDEAQATICTIEKDSQNSMQCYICEKYCSNSETFDSHLQTHFNGNLLPEEPSNLIAKIKPDLNIVKKEETPDKSQDNDDNKTQYSHSCHLCFRCFKTFDALHSHMLSKHLDEEISSESEESIEDDDQDDPDFVPPEIEDIEDFEEPEPEMHPPTERIPQNKNTSTLQTVQRKKRRSIRPINRNSSQHANYIPYLPPGKLICYFCGHIPAFLYTFEHHMWKHTLERPYSCKICSRACRDQETLDKHAKSHNSVSDKGRNYKCKLCGSSFKDPGTLNKHLLTHSSHRPFACSKCSNSYKRLSDLKRHMMSIHQATKQYKCDVCSPNREFARRDFFKFHMKTMHPGITYEEPASQFDGIEKTETYLITCYSCNINFSDYDKFLKHKRTFHSNNMVNTTHRISDNPKSIKKKIRMMLSSKRLEIL</sequence>
<evidence type="ECO:0000313" key="8">
    <source>
        <dbReference type="EMBL" id="OXA50208.1"/>
    </source>
</evidence>
<dbReference type="SMART" id="SM00355">
    <property type="entry name" value="ZnF_C2H2"/>
    <property type="match status" value="8"/>
</dbReference>
<dbReference type="InterPro" id="IPR013087">
    <property type="entry name" value="Znf_C2H2_type"/>
</dbReference>
<evidence type="ECO:0000256" key="2">
    <source>
        <dbReference type="ARBA" id="ARBA00022737"/>
    </source>
</evidence>
<reference evidence="8 9" key="1">
    <citation type="submission" date="2015-12" db="EMBL/GenBank/DDBJ databases">
        <title>The genome of Folsomia candida.</title>
        <authorList>
            <person name="Faddeeva A."/>
            <person name="Derks M.F."/>
            <person name="Anvar Y."/>
            <person name="Smit S."/>
            <person name="Van Straalen N."/>
            <person name="Roelofs D."/>
        </authorList>
    </citation>
    <scope>NUCLEOTIDE SEQUENCE [LARGE SCALE GENOMIC DNA]</scope>
    <source>
        <strain evidence="8 9">VU population</strain>
        <tissue evidence="8">Whole body</tissue>
    </source>
</reference>
<name>A0A226DYV5_FOLCA</name>
<dbReference type="InterPro" id="IPR036236">
    <property type="entry name" value="Znf_C2H2_sf"/>
</dbReference>
<accession>A0A226DYV5</accession>
<evidence type="ECO:0000256" key="1">
    <source>
        <dbReference type="ARBA" id="ARBA00022723"/>
    </source>
</evidence>
<dbReference type="Proteomes" id="UP000198287">
    <property type="component" value="Unassembled WGS sequence"/>
</dbReference>
<evidence type="ECO:0000259" key="7">
    <source>
        <dbReference type="PROSITE" id="PS50157"/>
    </source>
</evidence>
<dbReference type="GO" id="GO:0043565">
    <property type="term" value="F:sequence-specific DNA binding"/>
    <property type="evidence" value="ECO:0007669"/>
    <property type="project" value="TreeGrafter"/>
</dbReference>
<gene>
    <name evidence="8" type="ORF">Fcan01_15009</name>
</gene>
<dbReference type="OrthoDB" id="7312725at2759"/>
<protein>
    <submittedName>
        <fullName evidence="8">Fez family zinc finger protein 2</fullName>
    </submittedName>
</protein>
<keyword evidence="2" id="KW-0677">Repeat</keyword>
<evidence type="ECO:0000256" key="6">
    <source>
        <dbReference type="SAM" id="MobiDB-lite"/>
    </source>
</evidence>
<feature type="domain" description="C2H2-type" evidence="7">
    <location>
        <begin position="3"/>
        <end position="31"/>
    </location>
</feature>
<dbReference type="GO" id="GO:0000981">
    <property type="term" value="F:DNA-binding transcription factor activity, RNA polymerase II-specific"/>
    <property type="evidence" value="ECO:0007669"/>
    <property type="project" value="TreeGrafter"/>
</dbReference>
<evidence type="ECO:0000256" key="5">
    <source>
        <dbReference type="PROSITE-ProRule" id="PRU00042"/>
    </source>
</evidence>
<organism evidence="8 9">
    <name type="scientific">Folsomia candida</name>
    <name type="common">Springtail</name>
    <dbReference type="NCBI Taxonomy" id="158441"/>
    <lineage>
        <taxon>Eukaryota</taxon>
        <taxon>Metazoa</taxon>
        <taxon>Ecdysozoa</taxon>
        <taxon>Arthropoda</taxon>
        <taxon>Hexapoda</taxon>
        <taxon>Collembola</taxon>
        <taxon>Entomobryomorpha</taxon>
        <taxon>Isotomoidea</taxon>
        <taxon>Isotomidae</taxon>
        <taxon>Proisotominae</taxon>
        <taxon>Folsomia</taxon>
    </lineage>
</organism>
<feature type="domain" description="C2H2-type" evidence="7">
    <location>
        <begin position="323"/>
        <end position="350"/>
    </location>
</feature>
<dbReference type="Pfam" id="PF00096">
    <property type="entry name" value="zf-C2H2"/>
    <property type="match status" value="2"/>
</dbReference>
<feature type="domain" description="C2H2-type" evidence="7">
    <location>
        <begin position="182"/>
        <end position="210"/>
    </location>
</feature>